<keyword evidence="6" id="KW-0255">Endonuclease</keyword>
<evidence type="ECO:0000256" key="4">
    <source>
        <dbReference type="ARBA" id="ARBA00022722"/>
    </source>
</evidence>
<dbReference type="EMBL" id="VFLP01000059">
    <property type="protein sequence ID" value="TRX90105.1"/>
    <property type="molecule type" value="Genomic_DNA"/>
</dbReference>
<dbReference type="PANTHER" id="PTHR10642">
    <property type="entry name" value="RIBONUCLEASE H1"/>
    <property type="match status" value="1"/>
</dbReference>
<dbReference type="InterPro" id="IPR002156">
    <property type="entry name" value="RNaseH_domain"/>
</dbReference>
<dbReference type="STRING" id="2512241.A0A553HQ79"/>
<comment type="similarity">
    <text evidence="2">Belongs to the RNase H family.</text>
</comment>
<feature type="domain" description="RNase H type-1" evidence="8">
    <location>
        <begin position="127"/>
        <end position="287"/>
    </location>
</feature>
<dbReference type="OrthoDB" id="407198at2759"/>
<dbReference type="GO" id="GO:0046872">
    <property type="term" value="F:metal ion binding"/>
    <property type="evidence" value="ECO:0007669"/>
    <property type="project" value="UniProtKB-KW"/>
</dbReference>
<dbReference type="Pfam" id="PF00075">
    <property type="entry name" value="RNase_H"/>
    <property type="match status" value="1"/>
</dbReference>
<dbReference type="Proteomes" id="UP000319160">
    <property type="component" value="Unassembled WGS sequence"/>
</dbReference>
<evidence type="ECO:0000256" key="6">
    <source>
        <dbReference type="ARBA" id="ARBA00022759"/>
    </source>
</evidence>
<evidence type="ECO:0000256" key="3">
    <source>
        <dbReference type="ARBA" id="ARBA00012180"/>
    </source>
</evidence>
<evidence type="ECO:0000256" key="1">
    <source>
        <dbReference type="ARBA" id="ARBA00000077"/>
    </source>
</evidence>
<dbReference type="AlphaFoldDB" id="A0A553HQ79"/>
<keyword evidence="5" id="KW-0479">Metal-binding</keyword>
<sequence>MPCAWYIARLLPLVSSNDDDKGGPSKRSVSQLVCGPHGLVICEKCRTDYRSMDDVLSNDEGENEGKSLSYVIGPNHGPTTFHDECRRGTGRVFPTVFTPPSTLLKPTDLFPGMATYARITRYIYHRDPNAVLIFTDGACLNNGQLNPKAGWAIVHGPGFGRQPAIVSERLENVGPFGDPSVQTSNRAELRAVIAAFRFRVWSGEGFKKIVIATDSEYVTLGATTWAKNWISNNWKKNGTGEVKNKDMWEMLLGEVEKWHERGVSIQFWRIPRAWNTVADAAAKKAAERVETENEWMDNTPINSSLKRGPRIPDVDLTRLEAEASEQKRATVNLLPCRIHHDGDVNPSDQFWNPIKSEAVKLPEGYYGVVVEKTDAKPEAGTRPEFADEDVEVIENPEDQLEVGAMKGKAAFDELMIWGHESTSDSSMDPYVRGMEEWIAFAEEIHSTNPDLGPTK</sequence>
<comment type="catalytic activity">
    <reaction evidence="1">
        <text>Endonucleolytic cleavage to 5'-phosphomonoester.</text>
        <dbReference type="EC" id="3.1.26.4"/>
    </reaction>
</comment>
<dbReference type="SUPFAM" id="SSF53098">
    <property type="entry name" value="Ribonuclease H-like"/>
    <property type="match status" value="1"/>
</dbReference>
<dbReference type="InterPro" id="IPR012337">
    <property type="entry name" value="RNaseH-like_sf"/>
</dbReference>
<evidence type="ECO:0000256" key="5">
    <source>
        <dbReference type="ARBA" id="ARBA00022723"/>
    </source>
</evidence>
<dbReference type="InterPro" id="IPR036397">
    <property type="entry name" value="RNaseH_sf"/>
</dbReference>
<dbReference type="EC" id="3.1.26.4" evidence="3"/>
<keyword evidence="4" id="KW-0540">Nuclease</keyword>
<evidence type="ECO:0000313" key="10">
    <source>
        <dbReference type="Proteomes" id="UP000319160"/>
    </source>
</evidence>
<dbReference type="InterPro" id="IPR013924">
    <property type="entry name" value="RNase_H2_suC"/>
</dbReference>
<evidence type="ECO:0000313" key="9">
    <source>
        <dbReference type="EMBL" id="TRX90105.1"/>
    </source>
</evidence>
<dbReference type="CDD" id="cd09271">
    <property type="entry name" value="RNase_H2-C"/>
    <property type="match status" value="1"/>
</dbReference>
<dbReference type="PROSITE" id="PS50879">
    <property type="entry name" value="RNASE_H_1"/>
    <property type="match status" value="1"/>
</dbReference>
<gene>
    <name evidence="9" type="ORF">FHL15_009024</name>
</gene>
<dbReference type="Gene3D" id="2.40.128.680">
    <property type="match status" value="1"/>
</dbReference>
<dbReference type="Pfam" id="PF08615">
    <property type="entry name" value="RNase_H2_suC"/>
    <property type="match status" value="1"/>
</dbReference>
<evidence type="ECO:0000256" key="2">
    <source>
        <dbReference type="ARBA" id="ARBA00005300"/>
    </source>
</evidence>
<dbReference type="PANTHER" id="PTHR10642:SF26">
    <property type="entry name" value="RIBONUCLEASE H1"/>
    <property type="match status" value="1"/>
</dbReference>
<accession>A0A553HQ79</accession>
<keyword evidence="7" id="KW-0378">Hydrolase</keyword>
<evidence type="ECO:0000259" key="8">
    <source>
        <dbReference type="PROSITE" id="PS50879"/>
    </source>
</evidence>
<dbReference type="GO" id="GO:0043137">
    <property type="term" value="P:DNA replication, removal of RNA primer"/>
    <property type="evidence" value="ECO:0007669"/>
    <property type="project" value="TreeGrafter"/>
</dbReference>
<dbReference type="GO" id="GO:0004523">
    <property type="term" value="F:RNA-DNA hybrid ribonuclease activity"/>
    <property type="evidence" value="ECO:0007669"/>
    <property type="project" value="UniProtKB-EC"/>
</dbReference>
<keyword evidence="10" id="KW-1185">Reference proteome</keyword>
<organism evidence="9 10">
    <name type="scientific">Xylaria flabelliformis</name>
    <dbReference type="NCBI Taxonomy" id="2512241"/>
    <lineage>
        <taxon>Eukaryota</taxon>
        <taxon>Fungi</taxon>
        <taxon>Dikarya</taxon>
        <taxon>Ascomycota</taxon>
        <taxon>Pezizomycotina</taxon>
        <taxon>Sordariomycetes</taxon>
        <taxon>Xylariomycetidae</taxon>
        <taxon>Xylariales</taxon>
        <taxon>Xylariaceae</taxon>
        <taxon>Xylaria</taxon>
    </lineage>
</organism>
<dbReference type="InterPro" id="IPR050092">
    <property type="entry name" value="RNase_H"/>
</dbReference>
<reference evidence="10" key="1">
    <citation type="submission" date="2019-06" db="EMBL/GenBank/DDBJ databases">
        <title>Draft genome sequence of the griseofulvin-producing fungus Xylaria cubensis strain G536.</title>
        <authorList>
            <person name="Mead M.E."/>
            <person name="Raja H.A."/>
            <person name="Steenwyk J.L."/>
            <person name="Knowles S.L."/>
            <person name="Oberlies N.H."/>
            <person name="Rokas A."/>
        </authorList>
    </citation>
    <scope>NUCLEOTIDE SEQUENCE [LARGE SCALE GENOMIC DNA]</scope>
    <source>
        <strain evidence="10">G536</strain>
    </source>
</reference>
<dbReference type="Gene3D" id="3.30.420.10">
    <property type="entry name" value="Ribonuclease H-like superfamily/Ribonuclease H"/>
    <property type="match status" value="1"/>
</dbReference>
<dbReference type="GO" id="GO:0032299">
    <property type="term" value="C:ribonuclease H2 complex"/>
    <property type="evidence" value="ECO:0007669"/>
    <property type="project" value="InterPro"/>
</dbReference>
<dbReference type="GO" id="GO:0003676">
    <property type="term" value="F:nucleic acid binding"/>
    <property type="evidence" value="ECO:0007669"/>
    <property type="project" value="InterPro"/>
</dbReference>
<comment type="caution">
    <text evidence="9">The sequence shown here is derived from an EMBL/GenBank/DDBJ whole genome shotgun (WGS) entry which is preliminary data.</text>
</comment>
<protein>
    <recommendedName>
        <fullName evidence="3">ribonuclease H</fullName>
        <ecNumber evidence="3">3.1.26.4</ecNumber>
    </recommendedName>
</protein>
<proteinExistence type="inferred from homology"/>
<name>A0A553HQ79_9PEZI</name>
<dbReference type="CDD" id="cd13934">
    <property type="entry name" value="RNase_H_Dikarya_like"/>
    <property type="match status" value="1"/>
</dbReference>
<evidence type="ECO:0000256" key="7">
    <source>
        <dbReference type="ARBA" id="ARBA00022801"/>
    </source>
</evidence>